<dbReference type="Gene3D" id="2.40.50.100">
    <property type="match status" value="1"/>
</dbReference>
<gene>
    <name evidence="5" type="ORF">E6C48_07300</name>
</gene>
<reference evidence="5 6" key="1">
    <citation type="submission" date="2019-04" db="EMBL/GenBank/DDBJ databases">
        <title>Mesorhizobium composti sp. nov., isolated from compost.</title>
        <authorList>
            <person name="Lin S.-Y."/>
            <person name="Hameed A."/>
            <person name="Hsieh Y.-T."/>
            <person name="Young C.-C."/>
        </authorList>
    </citation>
    <scope>NUCLEOTIDE SEQUENCE [LARGE SCALE GENOMIC DNA]</scope>
    <source>
        <strain evidence="5 6">CC-YTH430</strain>
    </source>
</reference>
<comment type="caution">
    <text evidence="5">The sequence shown here is derived from an EMBL/GenBank/DDBJ whole genome shotgun (WGS) entry which is preliminary data.</text>
</comment>
<evidence type="ECO:0000313" key="6">
    <source>
        <dbReference type="Proteomes" id="UP000306441"/>
    </source>
</evidence>
<evidence type="ECO:0000256" key="2">
    <source>
        <dbReference type="SAM" id="Coils"/>
    </source>
</evidence>
<dbReference type="InterPro" id="IPR058792">
    <property type="entry name" value="Beta-barrel_RND_2"/>
</dbReference>
<sequence>MSARSSARRIRFTAAQDLRSRQPPDRGKAVVRRDEKVGYRRLALAVASRLAAGLVFMASAATSAPAESFDCVIDPAIVVKVGSQVPGLLDSVLINRGDKVTAGEAIATLSSKVESATVALMTVQAGSTSEIEAQKARLDLAQNKLLRIEELVKRNISAKSDLDAAIAEAEVVKRELALAEMRKRAAELELARAQAVLDQKTIRSPITGVVIQRSLSKGEYLDQDGQLATIAQLDPLFVESFLPVSKFGSIKLGMPAIVTPNEPITGTYEGTVKVVDSVFDAASSTFGVRVELSNAGQKLPAGHRCRVSFDGTTD</sequence>
<dbReference type="Proteomes" id="UP000306441">
    <property type="component" value="Unassembled WGS sequence"/>
</dbReference>
<evidence type="ECO:0000313" key="5">
    <source>
        <dbReference type="EMBL" id="THF58405.1"/>
    </source>
</evidence>
<dbReference type="InterPro" id="IPR006143">
    <property type="entry name" value="RND_pump_MFP"/>
</dbReference>
<dbReference type="Pfam" id="PF25954">
    <property type="entry name" value="Beta-barrel_RND_2"/>
    <property type="match status" value="1"/>
</dbReference>
<dbReference type="EMBL" id="SSNY01000003">
    <property type="protein sequence ID" value="THF58405.1"/>
    <property type="molecule type" value="Genomic_DNA"/>
</dbReference>
<keyword evidence="6" id="KW-1185">Reference proteome</keyword>
<protein>
    <submittedName>
        <fullName evidence="5">Efflux RND transporter periplasmic adaptor subunit</fullName>
    </submittedName>
</protein>
<feature type="coiled-coil region" evidence="2">
    <location>
        <begin position="131"/>
        <end position="203"/>
    </location>
</feature>
<evidence type="ECO:0000259" key="4">
    <source>
        <dbReference type="Pfam" id="PF25973"/>
    </source>
</evidence>
<dbReference type="PANTHER" id="PTHR30469">
    <property type="entry name" value="MULTIDRUG RESISTANCE PROTEIN MDTA"/>
    <property type="match status" value="1"/>
</dbReference>
<dbReference type="Pfam" id="PF25973">
    <property type="entry name" value="BSH_CzcB"/>
    <property type="match status" value="1"/>
</dbReference>
<evidence type="ECO:0000256" key="1">
    <source>
        <dbReference type="ARBA" id="ARBA00009477"/>
    </source>
</evidence>
<dbReference type="Gene3D" id="2.40.30.170">
    <property type="match status" value="1"/>
</dbReference>
<dbReference type="InterPro" id="IPR058647">
    <property type="entry name" value="BSH_CzcB-like"/>
</dbReference>
<feature type="domain" description="CzcB-like barrel-sandwich hybrid" evidence="4">
    <location>
        <begin position="79"/>
        <end position="231"/>
    </location>
</feature>
<name>A0ABY2QA80_9HYPH</name>
<feature type="domain" description="CusB-like beta-barrel" evidence="3">
    <location>
        <begin position="242"/>
        <end position="311"/>
    </location>
</feature>
<dbReference type="SUPFAM" id="SSF111369">
    <property type="entry name" value="HlyD-like secretion proteins"/>
    <property type="match status" value="1"/>
</dbReference>
<accession>A0ABY2QA80</accession>
<organism evidence="5 6">
    <name type="scientific">Ollibium composti</name>
    <dbReference type="NCBI Taxonomy" id="2675109"/>
    <lineage>
        <taxon>Bacteria</taxon>
        <taxon>Pseudomonadati</taxon>
        <taxon>Pseudomonadota</taxon>
        <taxon>Alphaproteobacteria</taxon>
        <taxon>Hyphomicrobiales</taxon>
        <taxon>Phyllobacteriaceae</taxon>
        <taxon>Ollibium</taxon>
    </lineage>
</organism>
<keyword evidence="2" id="KW-0175">Coiled coil</keyword>
<dbReference type="NCBIfam" id="TIGR01730">
    <property type="entry name" value="RND_mfp"/>
    <property type="match status" value="1"/>
</dbReference>
<evidence type="ECO:0000259" key="3">
    <source>
        <dbReference type="Pfam" id="PF25954"/>
    </source>
</evidence>
<dbReference type="Gene3D" id="1.10.287.470">
    <property type="entry name" value="Helix hairpin bin"/>
    <property type="match status" value="1"/>
</dbReference>
<comment type="similarity">
    <text evidence="1">Belongs to the membrane fusion protein (MFP) (TC 8.A.1) family.</text>
</comment>
<proteinExistence type="inferred from homology"/>